<evidence type="ECO:0000313" key="3">
    <source>
        <dbReference type="Proteomes" id="UP001198893"/>
    </source>
</evidence>
<dbReference type="Pfam" id="PF05729">
    <property type="entry name" value="NACHT"/>
    <property type="match status" value="1"/>
</dbReference>
<evidence type="ECO:0000259" key="1">
    <source>
        <dbReference type="PROSITE" id="PS50837"/>
    </source>
</evidence>
<dbReference type="Gene3D" id="3.40.50.300">
    <property type="entry name" value="P-loop containing nucleotide triphosphate hydrolases"/>
    <property type="match status" value="1"/>
</dbReference>
<dbReference type="SUPFAM" id="SSF52540">
    <property type="entry name" value="P-loop containing nucleoside triphosphate hydrolases"/>
    <property type="match status" value="1"/>
</dbReference>
<name>A0AAW4WIH1_9FIRM</name>
<proteinExistence type="predicted"/>
<dbReference type="Proteomes" id="UP001198893">
    <property type="component" value="Unassembled WGS sequence"/>
</dbReference>
<reference evidence="2" key="1">
    <citation type="submission" date="2021-10" db="EMBL/GenBank/DDBJ databases">
        <title>Anaerobic single-cell dispensing facilitates the cultivation of human gut bacteria.</title>
        <authorList>
            <person name="Afrizal A."/>
        </authorList>
    </citation>
    <scope>NUCLEOTIDE SEQUENCE</scope>
    <source>
        <strain evidence="2">CLA-AA-H204</strain>
    </source>
</reference>
<feature type="domain" description="NACHT" evidence="1">
    <location>
        <begin position="257"/>
        <end position="376"/>
    </location>
</feature>
<protein>
    <submittedName>
        <fullName evidence="2">NACHT domain-containing protein</fullName>
    </submittedName>
</protein>
<comment type="caution">
    <text evidence="2">The sequence shown here is derived from an EMBL/GenBank/DDBJ whole genome shotgun (WGS) entry which is preliminary data.</text>
</comment>
<dbReference type="AlphaFoldDB" id="A0AAW4WIH1"/>
<dbReference type="PANTHER" id="PTHR46312">
    <property type="entry name" value="NACHT DOMAIN-CONTAINING PROTEIN"/>
    <property type="match status" value="1"/>
</dbReference>
<dbReference type="PANTHER" id="PTHR46312:SF2">
    <property type="entry name" value="NUCLEOTIDE-BINDING OLIGOMERIZATION DOMAIN-CONTAINING PROTEIN 2-LIKE"/>
    <property type="match status" value="1"/>
</dbReference>
<dbReference type="InterPro" id="IPR007111">
    <property type="entry name" value="NACHT_NTPase"/>
</dbReference>
<gene>
    <name evidence="2" type="ORF">LKD47_06265</name>
</gene>
<evidence type="ECO:0000313" key="2">
    <source>
        <dbReference type="EMBL" id="MCC2241905.1"/>
    </source>
</evidence>
<organism evidence="2 3">
    <name type="scientific">Roseburia amylophila</name>
    <dbReference type="NCBI Taxonomy" id="2981794"/>
    <lineage>
        <taxon>Bacteria</taxon>
        <taxon>Bacillati</taxon>
        <taxon>Bacillota</taxon>
        <taxon>Clostridia</taxon>
        <taxon>Lachnospirales</taxon>
        <taxon>Lachnospiraceae</taxon>
        <taxon>Roseburia</taxon>
    </lineage>
</organism>
<dbReference type="RefSeq" id="WP_117485828.1">
    <property type="nucleotide sequence ID" value="NZ_JAJEQW010000005.1"/>
</dbReference>
<accession>A0AAW4WIH1</accession>
<dbReference type="EMBL" id="JAJEQW010000005">
    <property type="protein sequence ID" value="MCC2241905.1"/>
    <property type="molecule type" value="Genomic_DNA"/>
</dbReference>
<dbReference type="InterPro" id="IPR027417">
    <property type="entry name" value="P-loop_NTPase"/>
</dbReference>
<sequence length="566" mass="66000">MDRNTIGNEIEAEINASYRYKNLRELIDILLSVIILKTGKKELVGIEERLYVSLGKIFDGETTINDIKLCLSNVIKIEPLLKKMILLIDEDEYDKIVQENLGLAHVITQLGLNPDNKKLDRKPEDYLCDGNYMEHVARSYALRNSESHTYVGWTRREIYTNLDSVLITCLRAVEINKKALISNLKKKSINNELNIENYLNEITQQLKKRMSRFIHIRGEENFSVLGSYVIEYQDDTSDSRRRKGTVEYLRDNSIPERRMMIWGEAGMGKTTTLEYLTYMDAKKRLKDSNYNIPVLVLLGVMTKATYTIKQYICDKLDIGVDICESLLEEGKINLFLDGLNEIPADAGGNLKTLRMREIKQLLRDYPKTFIIITNRPQDTRDFNNVPIFNLIKLSKEEMRDFIKKNVDEEDVKELLFTSINGSERFVQIINTPLILSRLIEIVRYKKEIPHSEGEIIAEFLNCLLVREKEEKQDARLDIKRIIYLLRMIAFESLEKKEANSGMTESEVLKYCSKSMDTYRFQYDALYALDIVLQLGILEKREDLYVFSHQAYQDYYYAMEELAVIQS</sequence>
<dbReference type="PROSITE" id="PS50837">
    <property type="entry name" value="NACHT"/>
    <property type="match status" value="1"/>
</dbReference>